<dbReference type="Pfam" id="PF03520">
    <property type="entry name" value="KCNQ_channel"/>
    <property type="match status" value="1"/>
</dbReference>
<gene>
    <name evidence="15" type="ORF">RDWZM_006170</name>
</gene>
<dbReference type="PANTHER" id="PTHR47735:SF9">
    <property type="entry name" value="POTASSIUM VOLTAGE-GATED CHANNEL SUBFAMILY KQT MEMBER 4-LIKE ISOFORM X1"/>
    <property type="match status" value="1"/>
</dbReference>
<evidence type="ECO:0000256" key="6">
    <source>
        <dbReference type="ARBA" id="ARBA00022989"/>
    </source>
</evidence>
<comment type="caution">
    <text evidence="15">The sequence shown here is derived from an EMBL/GenBank/DDBJ whole genome shotgun (WGS) entry which is preliminary data.</text>
</comment>
<evidence type="ECO:0000256" key="11">
    <source>
        <dbReference type="SAM" id="MobiDB-lite"/>
    </source>
</evidence>
<keyword evidence="16" id="KW-1185">Reference proteome</keyword>
<keyword evidence="9" id="KW-0407">Ion channel</keyword>
<dbReference type="GO" id="GO:0005249">
    <property type="term" value="F:voltage-gated potassium channel activity"/>
    <property type="evidence" value="ECO:0007669"/>
    <property type="project" value="InterPro"/>
</dbReference>
<dbReference type="AlphaFoldDB" id="A0A9Q0RLI2"/>
<sequence>MKRSKKTNDIDSAAAVADDVNNGNLQLGYHTLHDSNHISTSHDGDDEPVNISIHYNLNGSESVSNSIDHHATRPESVTASTTPTTNTNTNVDNRSMISTDLSRLPMVRDDQPYGNRSRPSPIKLGKTSTNYCRLQPPPSPLSCSHSIATENASTSESNTINHGTGLRSIPNSISANSLTQTTNPTITTSGPSDNVTPNPTTYVPILISTKDLEAAFLNDLPPPSMYTIPLNQPLETNGTNVQSYVHGHDQSSAVKRTKSFQERINHVFWRTGTGTITPPTALDVKRKAPVSARMSILGKPLPPSRTKQLMFHQERSLVYNFLQRPKGYLAYSYHALVACIVILGLMFYAFSTVPDLEWWAIIVLRVFDILILSILTIEFIALFWSSSCISKYQGWRGSIRFLFSPFRLLDLLIIGICAVVLWTHWLPPNKSYLLWLRCGQVFQILRLENRFKPWRLLSSVLWLQRKHLLITTYMALLILVLISYVVYFLEQSDPDTTFTTIPNSLYWGIITVCTIGYGDMAPKTTAGRTVGGILAIFGAIVYAIPAGVIATGLALKVQESNRQKHINKRKLPAARLIQCAWRCYAASRNSRSVATWAQHLKPFGTKGRKLGNVYNSLDHFGSKANVQCSRFNLIEEYDCTNSNRTSHNDLTVHNRELLTAPMKNCVRFIRAVKYNLARKEFKNAFRPYDIKDVMQQYSEGHADVVGRVRHMQTRINNVQAGLSGVMKLVHETQFSQAEKIDRLERTIHLLLNRLSAQNSNLCCHGRHNDHHHQNQRHHHHHLTSPNIYSDNDHSRSSSQSCDEMVTFDANQSSCSTINSNRMRN</sequence>
<dbReference type="Gene3D" id="6.10.140.1910">
    <property type="match status" value="2"/>
</dbReference>
<keyword evidence="4 12" id="KW-0812">Transmembrane</keyword>
<dbReference type="GO" id="GO:0008076">
    <property type="term" value="C:voltage-gated potassium channel complex"/>
    <property type="evidence" value="ECO:0007669"/>
    <property type="project" value="TreeGrafter"/>
</dbReference>
<evidence type="ECO:0000256" key="8">
    <source>
        <dbReference type="ARBA" id="ARBA00023136"/>
    </source>
</evidence>
<evidence type="ECO:0000313" key="16">
    <source>
        <dbReference type="Proteomes" id="UP001142055"/>
    </source>
</evidence>
<organism evidence="15 16">
    <name type="scientific">Blomia tropicalis</name>
    <name type="common">Mite</name>
    <dbReference type="NCBI Taxonomy" id="40697"/>
    <lineage>
        <taxon>Eukaryota</taxon>
        <taxon>Metazoa</taxon>
        <taxon>Ecdysozoa</taxon>
        <taxon>Arthropoda</taxon>
        <taxon>Chelicerata</taxon>
        <taxon>Arachnida</taxon>
        <taxon>Acari</taxon>
        <taxon>Acariformes</taxon>
        <taxon>Sarcoptiformes</taxon>
        <taxon>Astigmata</taxon>
        <taxon>Glycyphagoidea</taxon>
        <taxon>Echimyopodidae</taxon>
        <taxon>Blomia</taxon>
    </lineage>
</organism>
<feature type="region of interest" description="Disordered" evidence="11">
    <location>
        <begin position="153"/>
        <end position="197"/>
    </location>
</feature>
<feature type="region of interest" description="Disordered" evidence="11">
    <location>
        <begin position="765"/>
        <end position="802"/>
    </location>
</feature>
<keyword evidence="2" id="KW-0813">Transport</keyword>
<dbReference type="InterPro" id="IPR003937">
    <property type="entry name" value="K_chnl_volt-dep_KCNQ"/>
</dbReference>
<dbReference type="InterPro" id="IPR005821">
    <property type="entry name" value="Ion_trans_dom"/>
</dbReference>
<keyword evidence="7" id="KW-0406">Ion transport</keyword>
<feature type="compositionally biased region" description="Polar residues" evidence="11">
    <location>
        <begin position="153"/>
        <end position="162"/>
    </location>
</feature>
<feature type="transmembrane region" description="Helical" evidence="12">
    <location>
        <begin position="362"/>
        <end position="385"/>
    </location>
</feature>
<evidence type="ECO:0000313" key="15">
    <source>
        <dbReference type="EMBL" id="KAJ6220358.1"/>
    </source>
</evidence>
<dbReference type="PRINTS" id="PR01459">
    <property type="entry name" value="KCNQCHANNEL"/>
</dbReference>
<feature type="transmembrane region" description="Helical" evidence="12">
    <location>
        <begin position="406"/>
        <end position="425"/>
    </location>
</feature>
<evidence type="ECO:0000256" key="3">
    <source>
        <dbReference type="ARBA" id="ARBA00022475"/>
    </source>
</evidence>
<keyword evidence="6 12" id="KW-1133">Transmembrane helix</keyword>
<feature type="transmembrane region" description="Helical" evidence="12">
    <location>
        <begin position="328"/>
        <end position="350"/>
    </location>
</feature>
<feature type="transmembrane region" description="Helical" evidence="12">
    <location>
        <begin position="501"/>
        <end position="518"/>
    </location>
</feature>
<feature type="compositionally biased region" description="Basic residues" evidence="11">
    <location>
        <begin position="765"/>
        <end position="782"/>
    </location>
</feature>
<feature type="region of interest" description="Disordered" evidence="11">
    <location>
        <begin position="106"/>
        <end position="127"/>
    </location>
</feature>
<evidence type="ECO:0000256" key="7">
    <source>
        <dbReference type="ARBA" id="ARBA00023065"/>
    </source>
</evidence>
<dbReference type="Pfam" id="PF00520">
    <property type="entry name" value="Ion_trans"/>
    <property type="match status" value="1"/>
</dbReference>
<comment type="subcellular location">
    <subcellularLocation>
        <location evidence="1">Cell membrane</location>
        <topology evidence="1">Multi-pass membrane protein</topology>
    </subcellularLocation>
</comment>
<accession>A0A9Q0RLI2</accession>
<dbReference type="Gene3D" id="1.10.287.70">
    <property type="match status" value="1"/>
</dbReference>
<comment type="catalytic activity">
    <reaction evidence="10">
        <text>K(+)(in) = K(+)(out)</text>
        <dbReference type="Rhea" id="RHEA:29463"/>
        <dbReference type="ChEBI" id="CHEBI:29103"/>
    </reaction>
</comment>
<keyword evidence="3" id="KW-1003">Cell membrane</keyword>
<keyword evidence="5" id="KW-0630">Potassium</keyword>
<evidence type="ECO:0000259" key="13">
    <source>
        <dbReference type="Pfam" id="PF00520"/>
    </source>
</evidence>
<proteinExistence type="predicted"/>
<evidence type="ECO:0000256" key="9">
    <source>
        <dbReference type="ARBA" id="ARBA00023303"/>
    </source>
</evidence>
<feature type="region of interest" description="Disordered" evidence="11">
    <location>
        <begin position="72"/>
        <end position="93"/>
    </location>
</feature>
<feature type="domain" description="Ion transport" evidence="13">
    <location>
        <begin position="333"/>
        <end position="554"/>
    </location>
</feature>
<evidence type="ECO:0000256" key="12">
    <source>
        <dbReference type="SAM" id="Phobius"/>
    </source>
</evidence>
<evidence type="ECO:0000256" key="2">
    <source>
        <dbReference type="ARBA" id="ARBA00022448"/>
    </source>
</evidence>
<evidence type="ECO:0000256" key="10">
    <source>
        <dbReference type="ARBA" id="ARBA00034430"/>
    </source>
</evidence>
<dbReference type="SUPFAM" id="SSF81324">
    <property type="entry name" value="Voltage-gated potassium channels"/>
    <property type="match status" value="1"/>
</dbReference>
<protein>
    <submittedName>
        <fullName evidence="15">Uncharacterized protein</fullName>
    </submittedName>
</protein>
<evidence type="ECO:0000256" key="4">
    <source>
        <dbReference type="ARBA" id="ARBA00022692"/>
    </source>
</evidence>
<keyword evidence="8 12" id="KW-0472">Membrane</keyword>
<dbReference type="Proteomes" id="UP001142055">
    <property type="component" value="Chromosome 2"/>
</dbReference>
<dbReference type="EMBL" id="JAPWDV010000002">
    <property type="protein sequence ID" value="KAJ6220358.1"/>
    <property type="molecule type" value="Genomic_DNA"/>
</dbReference>
<feature type="compositionally biased region" description="Low complexity" evidence="11">
    <location>
        <begin position="81"/>
        <end position="90"/>
    </location>
</feature>
<evidence type="ECO:0000259" key="14">
    <source>
        <dbReference type="Pfam" id="PF03520"/>
    </source>
</evidence>
<dbReference type="InterPro" id="IPR013821">
    <property type="entry name" value="K_chnl_volt-dep_KCNQ_C"/>
</dbReference>
<name>A0A9Q0RLI2_BLOTA</name>
<evidence type="ECO:0000256" key="1">
    <source>
        <dbReference type="ARBA" id="ARBA00004651"/>
    </source>
</evidence>
<feature type="domain" description="Potassium channel voltage dependent KCNQ C-terminal" evidence="14">
    <location>
        <begin position="640"/>
        <end position="719"/>
    </location>
</feature>
<evidence type="ECO:0000256" key="5">
    <source>
        <dbReference type="ARBA" id="ARBA00022958"/>
    </source>
</evidence>
<feature type="compositionally biased region" description="Polar residues" evidence="11">
    <location>
        <begin position="169"/>
        <end position="197"/>
    </location>
</feature>
<dbReference type="PRINTS" id="PR00169">
    <property type="entry name" value="KCHANNEL"/>
</dbReference>
<feature type="transmembrane region" description="Helical" evidence="12">
    <location>
        <begin position="468"/>
        <end position="489"/>
    </location>
</feature>
<feature type="transmembrane region" description="Helical" evidence="12">
    <location>
        <begin position="530"/>
        <end position="555"/>
    </location>
</feature>
<reference evidence="15" key="1">
    <citation type="submission" date="2022-12" db="EMBL/GenBank/DDBJ databases">
        <title>Genome assemblies of Blomia tropicalis.</title>
        <authorList>
            <person name="Cui Y."/>
        </authorList>
    </citation>
    <scope>NUCLEOTIDE SEQUENCE</scope>
    <source>
        <tissue evidence="15">Adult mites</tissue>
    </source>
</reference>
<dbReference type="PANTHER" id="PTHR47735">
    <property type="entry name" value="POTASSIUM VOLTAGE-GATED CHANNEL SUBFAMILY KQT MEMBER 4"/>
    <property type="match status" value="1"/>
</dbReference>